<dbReference type="AlphaFoldDB" id="A0A8J5I613"/>
<feature type="region of interest" description="Disordered" evidence="1">
    <location>
        <begin position="1"/>
        <end position="230"/>
    </location>
</feature>
<proteinExistence type="predicted"/>
<dbReference type="PANTHER" id="PTHR46602">
    <property type="entry name" value="PROTEIN SUPPRESSOR OF GENE SILENCING 3"/>
    <property type="match status" value="1"/>
</dbReference>
<dbReference type="PANTHER" id="PTHR46602:SF1">
    <property type="entry name" value="PROTEIN SUPPRESSOR OF GENE SILENCING 3"/>
    <property type="match status" value="1"/>
</dbReference>
<name>A0A8J5I613_ZINOF</name>
<dbReference type="InterPro" id="IPR044287">
    <property type="entry name" value="SGS3"/>
</dbReference>
<feature type="region of interest" description="Disordered" evidence="1">
    <location>
        <begin position="445"/>
        <end position="486"/>
    </location>
</feature>
<dbReference type="EMBL" id="JACMSC010000001">
    <property type="protein sequence ID" value="KAG6536589.1"/>
    <property type="molecule type" value="Genomic_DNA"/>
</dbReference>
<comment type="caution">
    <text evidence="3">The sequence shown here is derived from an EMBL/GenBank/DDBJ whole genome shotgun (WGS) entry which is preliminary data.</text>
</comment>
<accession>A0A8J5I613</accession>
<dbReference type="Pfam" id="PF03470">
    <property type="entry name" value="zf-XS"/>
    <property type="match status" value="1"/>
</dbReference>
<keyword evidence="4" id="KW-1185">Reference proteome</keyword>
<organism evidence="3 4">
    <name type="scientific">Zingiber officinale</name>
    <name type="common">Ginger</name>
    <name type="synonym">Amomum zingiber</name>
    <dbReference type="NCBI Taxonomy" id="94328"/>
    <lineage>
        <taxon>Eukaryota</taxon>
        <taxon>Viridiplantae</taxon>
        <taxon>Streptophyta</taxon>
        <taxon>Embryophyta</taxon>
        <taxon>Tracheophyta</taxon>
        <taxon>Spermatophyta</taxon>
        <taxon>Magnoliopsida</taxon>
        <taxon>Liliopsida</taxon>
        <taxon>Zingiberales</taxon>
        <taxon>Zingiberaceae</taxon>
        <taxon>Zingiber</taxon>
    </lineage>
</organism>
<feature type="compositionally biased region" description="Basic and acidic residues" evidence="1">
    <location>
        <begin position="449"/>
        <end position="475"/>
    </location>
</feature>
<reference evidence="3 4" key="1">
    <citation type="submission" date="2020-08" db="EMBL/GenBank/DDBJ databases">
        <title>Plant Genome Project.</title>
        <authorList>
            <person name="Zhang R.-G."/>
        </authorList>
    </citation>
    <scope>NUCLEOTIDE SEQUENCE [LARGE SCALE GENOMIC DNA]</scope>
    <source>
        <tissue evidence="3">Rhizome</tissue>
    </source>
</reference>
<sequence>MNSKKGAGKVSSTSAVGGNSSRGKGAEDPDSGKGNNVLNKGMPGLGLDSQENGWEVYAKKSKNRTGGASSKPWESSNTSSKPLGHVEGIPRQGWGTNVGVGRASGNNWAQASDYRRPGGRGIGKQQQPTKGWETQYVAPPAGPGVVPPLQHGWQWAARGGSSGSQPKIYGPVSQNQLQDGSFGGDFDSDDNIVTKQKDHDSDSDDDDLVDDSDGDLSDDYDSDASQKSHETRKKNRWFNGFFEELDKLTVEEINESNRQWHCPACQNAPGSIDWYKGLQPLMTHAKTKGSTRVKLHRELALLLEEELRRRGTTVVPAGEVFGKWKGLKETTDTEIIWPPMMVIMNTILEQDDNDKEQMTPMAWCNVASVEAVADGRRCTSPVGRRWRNNGAREGDSLTEDQVAPVVREGGHGASIIRVRGWSSGVSGRCEGATTVSRMADNTACMGQGAEKRGGDLRSRRQKADDGDGGEGREAVASKQRWRGRPCGQACACRKENGAGRDEY</sequence>
<evidence type="ECO:0000313" key="3">
    <source>
        <dbReference type="EMBL" id="KAG6536589.1"/>
    </source>
</evidence>
<evidence type="ECO:0000313" key="4">
    <source>
        <dbReference type="Proteomes" id="UP000734854"/>
    </source>
</evidence>
<gene>
    <name evidence="3" type="ORF">ZIOFF_001647</name>
</gene>
<feature type="compositionally biased region" description="Polar residues" evidence="1">
    <location>
        <begin position="64"/>
        <end position="81"/>
    </location>
</feature>
<evidence type="ECO:0000259" key="2">
    <source>
        <dbReference type="Pfam" id="PF03470"/>
    </source>
</evidence>
<dbReference type="GO" id="GO:0031047">
    <property type="term" value="P:regulatory ncRNA-mediated gene silencing"/>
    <property type="evidence" value="ECO:0007669"/>
    <property type="project" value="InterPro"/>
</dbReference>
<dbReference type="InterPro" id="IPR005381">
    <property type="entry name" value="Znf-XS_domain"/>
</dbReference>
<feature type="domain" description="Zinc finger-XS" evidence="2">
    <location>
        <begin position="262"/>
        <end position="300"/>
    </location>
</feature>
<evidence type="ECO:0000256" key="1">
    <source>
        <dbReference type="SAM" id="MobiDB-lite"/>
    </source>
</evidence>
<dbReference type="Proteomes" id="UP000734854">
    <property type="component" value="Unassembled WGS sequence"/>
</dbReference>
<dbReference type="GO" id="GO:0051607">
    <property type="term" value="P:defense response to virus"/>
    <property type="evidence" value="ECO:0007669"/>
    <property type="project" value="InterPro"/>
</dbReference>
<feature type="compositionally biased region" description="Acidic residues" evidence="1">
    <location>
        <begin position="201"/>
        <end position="222"/>
    </location>
</feature>
<feature type="compositionally biased region" description="Polar residues" evidence="1">
    <location>
        <begin position="10"/>
        <end position="22"/>
    </location>
</feature>
<protein>
    <recommendedName>
        <fullName evidence="2">Zinc finger-XS domain-containing protein</fullName>
    </recommendedName>
</protein>